<protein>
    <submittedName>
        <fullName evidence="1">Uncharacterized protein</fullName>
    </submittedName>
</protein>
<dbReference type="EMBL" id="MK072393">
    <property type="protein sequence ID" value="AYV83767.1"/>
    <property type="molecule type" value="Genomic_DNA"/>
</dbReference>
<organism evidence="1">
    <name type="scientific">Hyperionvirus sp</name>
    <dbReference type="NCBI Taxonomy" id="2487770"/>
    <lineage>
        <taxon>Viruses</taxon>
        <taxon>Varidnaviria</taxon>
        <taxon>Bamfordvirae</taxon>
        <taxon>Nucleocytoviricota</taxon>
        <taxon>Megaviricetes</taxon>
        <taxon>Imitervirales</taxon>
        <taxon>Mimiviridae</taxon>
        <taxon>Klosneuvirinae</taxon>
    </lineage>
</organism>
<reference evidence="1" key="1">
    <citation type="submission" date="2018-10" db="EMBL/GenBank/DDBJ databases">
        <title>Hidden diversity of soil giant viruses.</title>
        <authorList>
            <person name="Schulz F."/>
            <person name="Alteio L."/>
            <person name="Goudeau D."/>
            <person name="Ryan E.M."/>
            <person name="Malmstrom R.R."/>
            <person name="Blanchard J."/>
            <person name="Woyke T."/>
        </authorList>
    </citation>
    <scope>NUCLEOTIDE SEQUENCE</scope>
    <source>
        <strain evidence="1">HYV1</strain>
    </source>
</reference>
<sequence>MEEGKEHELARKCDELSGKVEECSKVVRKLRGEAEESELKSALGEAEKKLKDYVMEYRISPLIIEAKAAIRQWVSSHGRDRTIAAERYYEAIGPIINENRSLVPILPLSDHRDIIGLIHLIFPWQVHTITISREFDEKHFCLTIKENGMGAIDDDLIRKIIGSFGIFDEVAVVCAEIHDAREIDGGPWYHEREFIAMEKGSKYSRLPGGAWIDKAHFNFSRKAVKCDKCDKWIFKCSYCKSESILMYNDCYGAVCADSPECQKRLGYVGISDKFVQKKSDGRACQWESIMSF</sequence>
<accession>A0A3G5A929</accession>
<evidence type="ECO:0000313" key="1">
    <source>
        <dbReference type="EMBL" id="AYV83767.1"/>
    </source>
</evidence>
<gene>
    <name evidence="1" type="ORF">Hyperionvirus11_40</name>
</gene>
<proteinExistence type="predicted"/>
<name>A0A3G5A929_9VIRU</name>